<sequence>MGAAWSLKAPGCSASEATASARGGSLTKVGEYRVRQWLGSGAYGDVYKVSKEGELFAMKVIDLAALMRKGALGVRKNAALEAIRNEIAVLQKVEHRNCIRLVEAIDDPLARKYFLVMELLHGGAILEHVPEDRPYLLEDDARAVFRELLLALEYLHGNGIVHRDIKPDNLVYAQQQEPSSFTQQALFRSASAGVGALRKLSAWRKSEGAAMERRSAKTADAVDAAAHRQRTRFFPSWKRRSRAPPQGQCAPMADSREENLQAAGRAKSVGAGRGGGGARAVDRAWQLQQRSGQLDKAHDGTGEAPLVKLLDFGVAQACPIHAGPDGRKGRVDDSVLKSGGTPAFFAPEMLTKGAYHGRPADVWAAGVSLCVMVSGKLPFEAESLPNLFEKIKKMEPRIPRGCVSKECEDLIAQMLVKEPRLRPTVAALRNHAWVTKHGTAPLPDQSDQLVAEVGDDSFGQGAGLHTASRVLSSASRFRTATLGASRSPPSRSKSAATWSIIGFHVGRRSSCRNKRESSDDSKPGSKTPSPNKKLSPGQSSCLDRKPRPWSPRKKQSPSPPKTARTPMAATQASEVEPSESQLRAPAAGLLWA</sequence>
<organism evidence="6 8">
    <name type="scientific">Prymnesium parvum</name>
    <name type="common">Toxic golden alga</name>
    <dbReference type="NCBI Taxonomy" id="97485"/>
    <lineage>
        <taxon>Eukaryota</taxon>
        <taxon>Haptista</taxon>
        <taxon>Haptophyta</taxon>
        <taxon>Prymnesiophyceae</taxon>
        <taxon>Prymnesiales</taxon>
        <taxon>Prymnesiaceae</taxon>
        <taxon>Prymnesium</taxon>
    </lineage>
</organism>
<evidence type="ECO:0000313" key="7">
    <source>
        <dbReference type="EMBL" id="KAL1518432.1"/>
    </source>
</evidence>
<dbReference type="CDD" id="cd14008">
    <property type="entry name" value="STKc_LKB1_CaMKK"/>
    <property type="match status" value="1"/>
</dbReference>
<dbReference type="PANTHER" id="PTHR24346:SF77">
    <property type="entry name" value="SERINE THREONINE PROTEIN KINASE"/>
    <property type="match status" value="1"/>
</dbReference>
<dbReference type="PROSITE" id="PS00108">
    <property type="entry name" value="PROTEIN_KINASE_ST"/>
    <property type="match status" value="1"/>
</dbReference>
<dbReference type="EMBL" id="JBGBPQ010000010">
    <property type="protein sequence ID" value="KAL1518432.1"/>
    <property type="molecule type" value="Genomic_DNA"/>
</dbReference>
<dbReference type="SMART" id="SM00220">
    <property type="entry name" value="S_TKc"/>
    <property type="match status" value="1"/>
</dbReference>
<reference evidence="6 8" key="1">
    <citation type="journal article" date="2024" name="Science">
        <title>Giant polyketide synthase enzymes in the biosynthesis of giant marine polyether toxins.</title>
        <authorList>
            <person name="Fallon T.R."/>
            <person name="Shende V.V."/>
            <person name="Wierzbicki I.H."/>
            <person name="Pendleton A.L."/>
            <person name="Watervoot N.F."/>
            <person name="Auber R.P."/>
            <person name="Gonzalez D.J."/>
            <person name="Wisecaver J.H."/>
            <person name="Moore B.S."/>
        </authorList>
    </citation>
    <scope>NUCLEOTIDE SEQUENCE [LARGE SCALE GENOMIC DNA]</scope>
    <source>
        <strain evidence="6 8">12B1</strain>
    </source>
</reference>
<feature type="binding site" evidence="3">
    <location>
        <position position="59"/>
    </location>
    <ligand>
        <name>ATP</name>
        <dbReference type="ChEBI" id="CHEBI:30616"/>
    </ligand>
</feature>
<dbReference type="InterPro" id="IPR011009">
    <property type="entry name" value="Kinase-like_dom_sf"/>
</dbReference>
<feature type="region of interest" description="Disordered" evidence="4">
    <location>
        <begin position="509"/>
        <end position="592"/>
    </location>
</feature>
<feature type="domain" description="Protein kinase" evidence="5">
    <location>
        <begin position="32"/>
        <end position="434"/>
    </location>
</feature>
<protein>
    <recommendedName>
        <fullName evidence="5">Protein kinase domain-containing protein</fullName>
    </recommendedName>
</protein>
<feature type="compositionally biased region" description="Polar residues" evidence="4">
    <location>
        <begin position="568"/>
        <end position="581"/>
    </location>
</feature>
<gene>
    <name evidence="6" type="ORF">AB1Y20_002722</name>
    <name evidence="7" type="ORF">AB1Y20_002724</name>
</gene>
<dbReference type="EMBL" id="JBGBPQ010000010">
    <property type="protein sequence ID" value="KAL1518430.1"/>
    <property type="molecule type" value="Genomic_DNA"/>
</dbReference>
<evidence type="ECO:0000259" key="5">
    <source>
        <dbReference type="PROSITE" id="PS50011"/>
    </source>
</evidence>
<dbReference type="GO" id="GO:0035556">
    <property type="term" value="P:intracellular signal transduction"/>
    <property type="evidence" value="ECO:0007669"/>
    <property type="project" value="TreeGrafter"/>
</dbReference>
<dbReference type="PANTHER" id="PTHR24346">
    <property type="entry name" value="MAP/MICROTUBULE AFFINITY-REGULATING KINASE"/>
    <property type="match status" value="1"/>
</dbReference>
<evidence type="ECO:0000256" key="3">
    <source>
        <dbReference type="PROSITE-ProRule" id="PRU10141"/>
    </source>
</evidence>
<evidence type="ECO:0000313" key="8">
    <source>
        <dbReference type="Proteomes" id="UP001515480"/>
    </source>
</evidence>
<name>A0AB34J8S1_PRYPA</name>
<feature type="compositionally biased region" description="Basic and acidic residues" evidence="4">
    <location>
        <begin position="513"/>
        <end position="523"/>
    </location>
</feature>
<dbReference type="InterPro" id="IPR008271">
    <property type="entry name" value="Ser/Thr_kinase_AS"/>
</dbReference>
<dbReference type="Proteomes" id="UP001515480">
    <property type="component" value="Unassembled WGS sequence"/>
</dbReference>
<feature type="compositionally biased region" description="Polar residues" evidence="4">
    <location>
        <begin position="524"/>
        <end position="541"/>
    </location>
</feature>
<accession>A0AB34J8S1</accession>
<dbReference type="InterPro" id="IPR000719">
    <property type="entry name" value="Prot_kinase_dom"/>
</dbReference>
<dbReference type="PROSITE" id="PS50011">
    <property type="entry name" value="PROTEIN_KINASE_DOM"/>
    <property type="match status" value="1"/>
</dbReference>
<dbReference type="GO" id="GO:0005524">
    <property type="term" value="F:ATP binding"/>
    <property type="evidence" value="ECO:0007669"/>
    <property type="project" value="UniProtKB-UniRule"/>
</dbReference>
<dbReference type="SUPFAM" id="SSF56112">
    <property type="entry name" value="Protein kinase-like (PK-like)"/>
    <property type="match status" value="1"/>
</dbReference>
<dbReference type="InterPro" id="IPR017441">
    <property type="entry name" value="Protein_kinase_ATP_BS"/>
</dbReference>
<dbReference type="PROSITE" id="PS00107">
    <property type="entry name" value="PROTEIN_KINASE_ATP"/>
    <property type="match status" value="1"/>
</dbReference>
<evidence type="ECO:0000313" key="6">
    <source>
        <dbReference type="EMBL" id="KAL1518430.1"/>
    </source>
</evidence>
<evidence type="ECO:0000256" key="1">
    <source>
        <dbReference type="ARBA" id="ARBA00022741"/>
    </source>
</evidence>
<comment type="caution">
    <text evidence="6">The sequence shown here is derived from an EMBL/GenBank/DDBJ whole genome shotgun (WGS) entry which is preliminary data.</text>
</comment>
<feature type="compositionally biased region" description="Low complexity" evidence="4">
    <location>
        <begin position="484"/>
        <end position="496"/>
    </location>
</feature>
<dbReference type="Gene3D" id="1.10.510.10">
    <property type="entry name" value="Transferase(Phosphotransferase) domain 1"/>
    <property type="match status" value="2"/>
</dbReference>
<dbReference type="GO" id="GO:0004674">
    <property type="term" value="F:protein serine/threonine kinase activity"/>
    <property type="evidence" value="ECO:0007669"/>
    <property type="project" value="TreeGrafter"/>
</dbReference>
<keyword evidence="1 3" id="KW-0547">Nucleotide-binding</keyword>
<dbReference type="GO" id="GO:0005737">
    <property type="term" value="C:cytoplasm"/>
    <property type="evidence" value="ECO:0007669"/>
    <property type="project" value="TreeGrafter"/>
</dbReference>
<proteinExistence type="predicted"/>
<dbReference type="Pfam" id="PF00069">
    <property type="entry name" value="Pkinase"/>
    <property type="match status" value="2"/>
</dbReference>
<dbReference type="AlphaFoldDB" id="A0AB34J8S1"/>
<keyword evidence="2 3" id="KW-0067">ATP-binding</keyword>
<evidence type="ECO:0000256" key="2">
    <source>
        <dbReference type="ARBA" id="ARBA00022840"/>
    </source>
</evidence>
<keyword evidence="8" id="KW-1185">Reference proteome</keyword>
<evidence type="ECO:0000256" key="4">
    <source>
        <dbReference type="SAM" id="MobiDB-lite"/>
    </source>
</evidence>
<feature type="region of interest" description="Disordered" evidence="4">
    <location>
        <begin position="480"/>
        <end position="499"/>
    </location>
</feature>